<dbReference type="OrthoDB" id="691348at2759"/>
<evidence type="ECO:0000313" key="4">
    <source>
        <dbReference type="Proteomes" id="UP000324897"/>
    </source>
</evidence>
<dbReference type="Proteomes" id="UP000324897">
    <property type="component" value="Chromosome 2"/>
</dbReference>
<dbReference type="Gramene" id="TVU02786">
    <property type="protein sequence ID" value="TVU02786"/>
    <property type="gene ID" value="EJB05_51701"/>
</dbReference>
<reference evidence="3 4" key="1">
    <citation type="journal article" date="2019" name="Sci. Rep.">
        <title>A high-quality genome of Eragrostis curvula grass provides insights into Poaceae evolution and supports new strategies to enhance forage quality.</title>
        <authorList>
            <person name="Carballo J."/>
            <person name="Santos B.A.C.M."/>
            <person name="Zappacosta D."/>
            <person name="Garbus I."/>
            <person name="Selva J.P."/>
            <person name="Gallo C.A."/>
            <person name="Diaz A."/>
            <person name="Albertini E."/>
            <person name="Caccamo M."/>
            <person name="Echenique V."/>
        </authorList>
    </citation>
    <scope>NUCLEOTIDE SEQUENCE [LARGE SCALE GENOMIC DNA]</scope>
    <source>
        <strain evidence="4">cv. Victoria</strain>
        <tissue evidence="3">Leaf</tissue>
    </source>
</reference>
<protein>
    <submittedName>
        <fullName evidence="3">Uncharacterized protein</fullName>
    </submittedName>
</protein>
<organism evidence="3 4">
    <name type="scientific">Eragrostis curvula</name>
    <name type="common">weeping love grass</name>
    <dbReference type="NCBI Taxonomy" id="38414"/>
    <lineage>
        <taxon>Eukaryota</taxon>
        <taxon>Viridiplantae</taxon>
        <taxon>Streptophyta</taxon>
        <taxon>Embryophyta</taxon>
        <taxon>Tracheophyta</taxon>
        <taxon>Spermatophyta</taxon>
        <taxon>Magnoliopsida</taxon>
        <taxon>Liliopsida</taxon>
        <taxon>Poales</taxon>
        <taxon>Poaceae</taxon>
        <taxon>PACMAD clade</taxon>
        <taxon>Chloridoideae</taxon>
        <taxon>Eragrostideae</taxon>
        <taxon>Eragrostidinae</taxon>
        <taxon>Eragrostis</taxon>
    </lineage>
</organism>
<dbReference type="EMBL" id="RWGY01000013">
    <property type="protein sequence ID" value="TVU26239.1"/>
    <property type="molecule type" value="Genomic_DNA"/>
</dbReference>
<comment type="caution">
    <text evidence="3">The sequence shown here is derived from an EMBL/GenBank/DDBJ whole genome shotgun (WGS) entry which is preliminary data.</text>
</comment>
<keyword evidence="1" id="KW-0812">Transmembrane</keyword>
<accession>A0A5J9UQV1</accession>
<keyword evidence="1" id="KW-1133">Transmembrane helix</keyword>
<proteinExistence type="predicted"/>
<keyword evidence="4" id="KW-1185">Reference proteome</keyword>
<dbReference type="Gramene" id="TVU26239">
    <property type="protein sequence ID" value="TVU26239"/>
    <property type="gene ID" value="EJB05_28776"/>
</dbReference>
<sequence>MTFRAYCCAGHPNHGEALLDMEKGAGTVEPLMERYALQEMVEMAGARLAKFVMRGFLIFLWVHLFNSMKKYAVNYIGEDTWFCTLAVIVAVVPITEAFCNLGQSVDDVVQSAYNTATRYDLAQRKKYRQSLAANLG</sequence>
<gene>
    <name evidence="3" type="ORF">EJB05_28776</name>
    <name evidence="2" type="ORF">EJB05_51701</name>
</gene>
<keyword evidence="1" id="KW-0472">Membrane</keyword>
<dbReference type="EMBL" id="RWGY01000276">
    <property type="protein sequence ID" value="TVU02786.1"/>
    <property type="molecule type" value="Genomic_DNA"/>
</dbReference>
<evidence type="ECO:0000256" key="1">
    <source>
        <dbReference type="SAM" id="Phobius"/>
    </source>
</evidence>
<evidence type="ECO:0000313" key="3">
    <source>
        <dbReference type="EMBL" id="TVU26239.1"/>
    </source>
</evidence>
<feature type="transmembrane region" description="Helical" evidence="1">
    <location>
        <begin position="48"/>
        <end position="65"/>
    </location>
</feature>
<evidence type="ECO:0000313" key="2">
    <source>
        <dbReference type="EMBL" id="TVU02786.1"/>
    </source>
</evidence>
<dbReference type="AlphaFoldDB" id="A0A5J9UQV1"/>
<name>A0A5J9UQV1_9POAL</name>